<feature type="transmembrane region" description="Helical" evidence="1">
    <location>
        <begin position="379"/>
        <end position="401"/>
    </location>
</feature>
<feature type="transmembrane region" description="Helical" evidence="1">
    <location>
        <begin position="63"/>
        <end position="83"/>
    </location>
</feature>
<sequence length="415" mass="46332">MAFASSNLKLGVQVEVEQSVLTKTSLKALTLAVVGLDAYLLFLIFFSHNRLEHKRGKRIENDGFYLMYITLFLGSIPTIAGTFLEGIRSTAENEILIMVQWQLLMVLLFFVTKKASRRGHTAEMSAPFMGGIIITADYFINFVFVDSDLASPAFYTLLVIDFLMVTLRESDSFDDVYLWVINATGVNRFASCIIITLKSLHMLLFGGEDVSLDVKHDVQSVIHTGSITPGGSGESVGVSLREGENPREHPSFWYERVRKEVVFSAQLSSICTLSEVISNTTILSMLFVEYSFRDVLGARILTLGLTDAQIFEAFGAMLLVVVAQAAGGLVARAIVRRKDRKRREAYTARGGRQRGGVDDPCDWTAVRANARYILWRKNWLFITIAAILVLKVGSESAAFYIHKEREGGVFYVEKE</sequence>
<evidence type="ECO:0000313" key="3">
    <source>
        <dbReference type="Proteomes" id="UP001165082"/>
    </source>
</evidence>
<accession>A0A9W7E449</accession>
<feature type="transmembrane region" description="Helical" evidence="1">
    <location>
        <begin position="95"/>
        <end position="112"/>
    </location>
</feature>
<gene>
    <name evidence="2" type="ORF">TrRE_jg11106</name>
</gene>
<organism evidence="2 3">
    <name type="scientific">Triparma retinervis</name>
    <dbReference type="NCBI Taxonomy" id="2557542"/>
    <lineage>
        <taxon>Eukaryota</taxon>
        <taxon>Sar</taxon>
        <taxon>Stramenopiles</taxon>
        <taxon>Ochrophyta</taxon>
        <taxon>Bolidophyceae</taxon>
        <taxon>Parmales</taxon>
        <taxon>Triparmaceae</taxon>
        <taxon>Triparma</taxon>
    </lineage>
</organism>
<protein>
    <submittedName>
        <fullName evidence="2">Uncharacterized protein</fullName>
    </submittedName>
</protein>
<name>A0A9W7E449_9STRA</name>
<keyword evidence="1" id="KW-0472">Membrane</keyword>
<feature type="transmembrane region" description="Helical" evidence="1">
    <location>
        <begin position="28"/>
        <end position="51"/>
    </location>
</feature>
<dbReference type="EMBL" id="BRXZ01005402">
    <property type="protein sequence ID" value="GMH65477.1"/>
    <property type="molecule type" value="Genomic_DNA"/>
</dbReference>
<feature type="transmembrane region" description="Helical" evidence="1">
    <location>
        <begin position="313"/>
        <end position="335"/>
    </location>
</feature>
<dbReference type="AlphaFoldDB" id="A0A9W7E449"/>
<comment type="caution">
    <text evidence="2">The sequence shown here is derived from an EMBL/GenBank/DDBJ whole genome shotgun (WGS) entry which is preliminary data.</text>
</comment>
<proteinExistence type="predicted"/>
<keyword evidence="1" id="KW-1133">Transmembrane helix</keyword>
<feature type="transmembrane region" description="Helical" evidence="1">
    <location>
        <begin position="124"/>
        <end position="143"/>
    </location>
</feature>
<reference evidence="2" key="1">
    <citation type="submission" date="2022-07" db="EMBL/GenBank/DDBJ databases">
        <title>Genome analysis of Parmales, a sister group of diatoms, reveals the evolutionary specialization of diatoms from phago-mixotrophs to photoautotrophs.</title>
        <authorList>
            <person name="Ban H."/>
            <person name="Sato S."/>
            <person name="Yoshikawa S."/>
            <person name="Kazumasa Y."/>
            <person name="Nakamura Y."/>
            <person name="Ichinomiya M."/>
            <person name="Saitoh K."/>
            <person name="Sato N."/>
            <person name="Blanc-Mathieu R."/>
            <person name="Endo H."/>
            <person name="Kuwata A."/>
            <person name="Ogata H."/>
        </authorList>
    </citation>
    <scope>NUCLEOTIDE SEQUENCE</scope>
</reference>
<dbReference type="Proteomes" id="UP001165082">
    <property type="component" value="Unassembled WGS sequence"/>
</dbReference>
<keyword evidence="3" id="KW-1185">Reference proteome</keyword>
<evidence type="ECO:0000313" key="2">
    <source>
        <dbReference type="EMBL" id="GMH65477.1"/>
    </source>
</evidence>
<evidence type="ECO:0000256" key="1">
    <source>
        <dbReference type="SAM" id="Phobius"/>
    </source>
</evidence>
<keyword evidence="1" id="KW-0812">Transmembrane</keyword>